<reference evidence="2" key="1">
    <citation type="submission" date="2020-11" db="EMBL/GenBank/DDBJ databases">
        <title>Complete genome sequence of a novel pathogenic Methylobacterium strain isolated from rice in Vietnam.</title>
        <authorList>
            <person name="Lai K."/>
            <person name="Okazaki S."/>
            <person name="Higashi K."/>
            <person name="Mori H."/>
            <person name="Toyoda A."/>
            <person name="Kurokawa K."/>
        </authorList>
    </citation>
    <scope>NUCLEOTIDE SEQUENCE</scope>
    <source>
        <strain evidence="2">VL1</strain>
        <plasmid evidence="2">pVL1_3</plasmid>
    </source>
</reference>
<evidence type="ECO:0000313" key="2">
    <source>
        <dbReference type="EMBL" id="BCM87960.1"/>
    </source>
</evidence>
<organism evidence="2 3">
    <name type="scientific">Methylobacterium indicum</name>
    <dbReference type="NCBI Taxonomy" id="1775910"/>
    <lineage>
        <taxon>Bacteria</taxon>
        <taxon>Pseudomonadati</taxon>
        <taxon>Pseudomonadota</taxon>
        <taxon>Alphaproteobacteria</taxon>
        <taxon>Hyphomicrobiales</taxon>
        <taxon>Methylobacteriaceae</taxon>
        <taxon>Methylobacterium</taxon>
    </lineage>
</organism>
<gene>
    <name evidence="2" type="ORF">mvi_64210</name>
</gene>
<evidence type="ECO:0000313" key="3">
    <source>
        <dbReference type="Proteomes" id="UP000663508"/>
    </source>
</evidence>
<accession>A0A8H8X0P2</accession>
<feature type="region of interest" description="Disordered" evidence="1">
    <location>
        <begin position="1"/>
        <end position="97"/>
    </location>
</feature>
<dbReference type="EMBL" id="AP024148">
    <property type="protein sequence ID" value="BCM87960.1"/>
    <property type="molecule type" value="Genomic_DNA"/>
</dbReference>
<evidence type="ECO:0000256" key="1">
    <source>
        <dbReference type="SAM" id="MobiDB-lite"/>
    </source>
</evidence>
<geneLocation type="plasmid" evidence="2 3">
    <name>pVL1_3</name>
</geneLocation>
<dbReference type="KEGG" id="mind:mvi_64210"/>
<protein>
    <submittedName>
        <fullName evidence="2">Uncharacterized protein</fullName>
    </submittedName>
</protein>
<name>A0A8H8X0P2_9HYPH</name>
<dbReference type="AlphaFoldDB" id="A0A8H8X0P2"/>
<dbReference type="Proteomes" id="UP000663508">
    <property type="component" value="Plasmid pVL1_3"/>
</dbReference>
<feature type="compositionally biased region" description="Basic and acidic residues" evidence="1">
    <location>
        <begin position="67"/>
        <end position="79"/>
    </location>
</feature>
<sequence>MAALSRRAPEPLSDLVSRHPGESPSLPLVRWQTGLGGPKAWRSPRAITGNPPEAAGSGRVRWCRLRTRADARDRRRSGERSGGPFSAPPGDAFGATSVGEGLQQIAMTRDPTWVRRHMGIAADLRFRAGPSNINLR</sequence>
<keyword evidence="2" id="KW-0614">Plasmid</keyword>
<proteinExistence type="predicted"/>